<comment type="caution">
    <text evidence="2">The sequence shown here is derived from an EMBL/GenBank/DDBJ whole genome shotgun (WGS) entry which is preliminary data.</text>
</comment>
<dbReference type="AlphaFoldDB" id="A0A3N6WML9"/>
<dbReference type="InterPro" id="IPR023753">
    <property type="entry name" value="FAD/NAD-binding_dom"/>
</dbReference>
<feature type="domain" description="FAD/NAD(P)-binding" evidence="1">
    <location>
        <begin position="3"/>
        <end position="215"/>
    </location>
</feature>
<accession>A0A3N6WML9</accession>
<proteinExistence type="predicted"/>
<evidence type="ECO:0000313" key="3">
    <source>
        <dbReference type="Proteomes" id="UP000275225"/>
    </source>
</evidence>
<dbReference type="GO" id="GO:0016491">
    <property type="term" value="F:oxidoreductase activity"/>
    <property type="evidence" value="ECO:0007669"/>
    <property type="project" value="InterPro"/>
</dbReference>
<dbReference type="RefSeq" id="WP_124236136.1">
    <property type="nucleotide sequence ID" value="NZ_JBHUFI010000003.1"/>
</dbReference>
<dbReference type="SUPFAM" id="SSF51905">
    <property type="entry name" value="FAD/NAD(P)-binding domain"/>
    <property type="match status" value="2"/>
</dbReference>
<dbReference type="InterPro" id="IPR036188">
    <property type="entry name" value="FAD/NAD-bd_sf"/>
</dbReference>
<dbReference type="PANTHER" id="PTHR42877:SF4">
    <property type="entry name" value="FAD_NAD(P)-BINDING DOMAIN-CONTAINING PROTEIN-RELATED"/>
    <property type="match status" value="1"/>
</dbReference>
<dbReference type="Gene3D" id="3.50.50.60">
    <property type="entry name" value="FAD/NAD(P)-binding domain"/>
    <property type="match status" value="3"/>
</dbReference>
<dbReference type="OrthoDB" id="5168853at2"/>
<organism evidence="2 3">
    <name type="scientific">Aeromicrobium camelliae</name>
    <dbReference type="NCBI Taxonomy" id="1538144"/>
    <lineage>
        <taxon>Bacteria</taxon>
        <taxon>Bacillati</taxon>
        <taxon>Actinomycetota</taxon>
        <taxon>Actinomycetes</taxon>
        <taxon>Propionibacteriales</taxon>
        <taxon>Nocardioidaceae</taxon>
        <taxon>Aeromicrobium</taxon>
    </lineage>
</organism>
<dbReference type="PRINTS" id="PR00411">
    <property type="entry name" value="PNDRDTASEI"/>
</dbReference>
<evidence type="ECO:0000259" key="1">
    <source>
        <dbReference type="Pfam" id="PF07992"/>
    </source>
</evidence>
<reference evidence="2 3" key="1">
    <citation type="submission" date="2018-11" db="EMBL/GenBank/DDBJ databases">
        <authorList>
            <person name="Li F."/>
        </authorList>
    </citation>
    <scope>NUCLEOTIDE SEQUENCE [LARGE SCALE GENOMIC DNA]</scope>
    <source>
        <strain evidence="2 3">YS17T</strain>
    </source>
</reference>
<gene>
    <name evidence="2" type="ORF">EHW97_05355</name>
</gene>
<evidence type="ECO:0000313" key="2">
    <source>
        <dbReference type="EMBL" id="RQN08679.1"/>
    </source>
</evidence>
<dbReference type="PANTHER" id="PTHR42877">
    <property type="entry name" value="L-ORNITHINE N(5)-MONOOXYGENASE-RELATED"/>
    <property type="match status" value="1"/>
</dbReference>
<name>A0A3N6WML9_9ACTN</name>
<dbReference type="Pfam" id="PF07992">
    <property type="entry name" value="Pyr_redox_2"/>
    <property type="match status" value="1"/>
</dbReference>
<sequence length="470" mass="52141">MTSVGIIGTGFGGIAVAIELMRHGHEDVRLWERSDDIGGVWRENTYPGAACDVPAALYSYSFAPHDGWTRRYPSQGEIHAYLRDVAERFGVTERCRFGRHVTTARWDDGWTVEFADGTSERVDVLVSAVGQLSEPQIPELPGLADFDGPVFHSARWAHDVDLSGRRVAVIGSGATAVQVVPRLAGVARDVVVVQRTPNYILPKPDGRFPRWYRRHAPRERDPIDWVTQQFSRGLDPRSTMARFLHALALGHLRAKVRDPELRRALTPRYPIGCKRILFSNDYYPALTRDDVHLVTAPLVAVAPTGIETADGATREVDALCFTTGFAAQDFLGTLDVHGPAGRLHDLWKDGARAHLGVHVPGFPNFFVSYGPNTNLGGGSIIAMLEAQARHIRQVLDHLAARGARTVEARADAEARWDDEVQDALERSAWASCSSWYRHPVSGRITSNWPGGTRGYEQKVAAVRTEEFQWM</sequence>
<keyword evidence="3" id="KW-1185">Reference proteome</keyword>
<protein>
    <submittedName>
        <fullName evidence="2">NAD(P)/FAD-dependent oxidoreductase</fullName>
    </submittedName>
</protein>
<dbReference type="InterPro" id="IPR051209">
    <property type="entry name" value="FAD-bind_Monooxygenase_sf"/>
</dbReference>
<dbReference type="EMBL" id="RQJX01000005">
    <property type="protein sequence ID" value="RQN08679.1"/>
    <property type="molecule type" value="Genomic_DNA"/>
</dbReference>
<dbReference type="Proteomes" id="UP000275225">
    <property type="component" value="Unassembled WGS sequence"/>
</dbReference>